<evidence type="ECO:0000256" key="1">
    <source>
        <dbReference type="ARBA" id="ARBA00022714"/>
    </source>
</evidence>
<keyword evidence="1" id="KW-0001">2Fe-2S</keyword>
<dbReference type="eggNOG" id="COG3369">
    <property type="taxonomic scope" value="Bacteria"/>
</dbReference>
<evidence type="ECO:0000313" key="7">
    <source>
        <dbReference type="Proteomes" id="UP000000939"/>
    </source>
</evidence>
<dbReference type="InterPro" id="IPR042216">
    <property type="entry name" value="MitoNEET_CISD"/>
</dbReference>
<dbReference type="InterPro" id="IPR010693">
    <property type="entry name" value="Divergent_4Fe-4S_mono-cluster"/>
</dbReference>
<evidence type="ECO:0000313" key="6">
    <source>
        <dbReference type="EMBL" id="ADG91895.1"/>
    </source>
</evidence>
<sequence length="213" mass="23973">MNELSIIPIENGPLKISNLSNKTLKNIIFYDSLPITLEKSTLICRCGKSKNQPFCDGTHLKDNFTSEKKLKEEIIQVYNSKDVTVTFNRSICAGSAQCVNEFPSIYSSENSHDWINLDTETTQEIIKSIEGCPSSALSYSIENKQIMQDYEKENINILKNGPITVIGAVDLKIEHWSSFANKTKFTLCRCGASENKPFCDYSHASLKDSSYTF</sequence>
<dbReference type="Proteomes" id="UP000000939">
    <property type="component" value="Chromosome"/>
</dbReference>
<evidence type="ECO:0000256" key="4">
    <source>
        <dbReference type="ARBA" id="ARBA00023014"/>
    </source>
</evidence>
<feature type="domain" description="Iron-binding zinc finger CDGSH type" evidence="5">
    <location>
        <begin position="166"/>
        <end position="209"/>
    </location>
</feature>
<organism evidence="6 7">
    <name type="scientific">Arcobacter nitrofigilis (strain ATCC 33309 / DSM 7299 / CCUG 15893 / LMG 7604 / NCTC 12251 / CI)</name>
    <name type="common">Campylobacter nitrofigilis</name>
    <dbReference type="NCBI Taxonomy" id="572480"/>
    <lineage>
        <taxon>Bacteria</taxon>
        <taxon>Pseudomonadati</taxon>
        <taxon>Campylobacterota</taxon>
        <taxon>Epsilonproteobacteria</taxon>
        <taxon>Campylobacterales</taxon>
        <taxon>Arcobacteraceae</taxon>
        <taxon>Arcobacter</taxon>
    </lineage>
</organism>
<proteinExistence type="predicted"/>
<dbReference type="eggNOG" id="COG3592">
    <property type="taxonomic scope" value="Bacteria"/>
</dbReference>
<reference evidence="6 7" key="1">
    <citation type="journal article" date="2010" name="Stand. Genomic Sci.">
        <title>Complete genome sequence of Arcobacter nitrofigilis type strain (CI).</title>
        <authorList>
            <person name="Pati A."/>
            <person name="Gronow S."/>
            <person name="Lapidus A."/>
            <person name="Copeland A."/>
            <person name="Glavina Del Rio T."/>
            <person name="Nolan M."/>
            <person name="Lucas S."/>
            <person name="Tice H."/>
            <person name="Cheng J.F."/>
            <person name="Han C."/>
            <person name="Chertkov O."/>
            <person name="Bruce D."/>
            <person name="Tapia R."/>
            <person name="Goodwin L."/>
            <person name="Pitluck S."/>
            <person name="Liolios K."/>
            <person name="Ivanova N."/>
            <person name="Mavromatis K."/>
            <person name="Chen A."/>
            <person name="Palaniappan K."/>
            <person name="Land M."/>
            <person name="Hauser L."/>
            <person name="Chang Y.J."/>
            <person name="Jeffries C.D."/>
            <person name="Detter J.C."/>
            <person name="Rohde M."/>
            <person name="Goker M."/>
            <person name="Bristow J."/>
            <person name="Eisen J.A."/>
            <person name="Markowitz V."/>
            <person name="Hugenholtz P."/>
            <person name="Klenk H.P."/>
            <person name="Kyrpides N.C."/>
        </authorList>
    </citation>
    <scope>NUCLEOTIDE SEQUENCE [LARGE SCALE GENOMIC DNA]</scope>
    <source>
        <strain evidence="7">ATCC 33309 / DSM 7299 / CCUG 15893 / LMG 7604 / NCTC 12251 / CI</strain>
    </source>
</reference>
<dbReference type="Gene3D" id="3.40.5.90">
    <property type="entry name" value="CDGSH iron-sulfur domain, mitoNEET-type"/>
    <property type="match status" value="2"/>
</dbReference>
<evidence type="ECO:0000259" key="5">
    <source>
        <dbReference type="SMART" id="SM00704"/>
    </source>
</evidence>
<dbReference type="Pfam" id="PF09360">
    <property type="entry name" value="zf-CDGSH"/>
    <property type="match status" value="2"/>
</dbReference>
<accession>D5V4G2</accession>
<dbReference type="InterPro" id="IPR052950">
    <property type="entry name" value="CISD"/>
</dbReference>
<dbReference type="InterPro" id="IPR018967">
    <property type="entry name" value="FeS-contain_CDGSH-typ"/>
</dbReference>
<name>D5V4G2_ARCNC</name>
<dbReference type="AlphaFoldDB" id="D5V4G2"/>
<dbReference type="RefSeq" id="WP_013134040.1">
    <property type="nucleotide sequence ID" value="NC_014166.1"/>
</dbReference>
<keyword evidence="2" id="KW-0479">Metal-binding</keyword>
<keyword evidence="7" id="KW-1185">Reference proteome</keyword>
<dbReference type="GO" id="GO:0005737">
    <property type="term" value="C:cytoplasm"/>
    <property type="evidence" value="ECO:0007669"/>
    <property type="project" value="UniProtKB-ARBA"/>
</dbReference>
<evidence type="ECO:0000256" key="2">
    <source>
        <dbReference type="ARBA" id="ARBA00022723"/>
    </source>
</evidence>
<dbReference type="OrthoDB" id="9795032at2"/>
<protein>
    <submittedName>
        <fullName evidence="6">Iron sulfur domain-containing, CDGSH-type</fullName>
    </submittedName>
</protein>
<dbReference type="PANTHER" id="PTHR46491:SF3">
    <property type="entry name" value="CDGSH IRON-SULFUR DOMAIN-CONTAINING PROTEIN 3, MITOCHONDRIAL"/>
    <property type="match status" value="1"/>
</dbReference>
<dbReference type="PANTHER" id="PTHR46491">
    <property type="entry name" value="CDGSH IRON SULFUR DOMAIN PROTEIN HOMOLOG"/>
    <property type="match status" value="1"/>
</dbReference>
<feature type="domain" description="Iron-binding zinc finger CDGSH type" evidence="5">
    <location>
        <begin position="32"/>
        <end position="65"/>
    </location>
</feature>
<evidence type="ECO:0000256" key="3">
    <source>
        <dbReference type="ARBA" id="ARBA00023004"/>
    </source>
</evidence>
<dbReference type="STRING" id="572480.Arnit_0229"/>
<dbReference type="KEGG" id="ant:Arnit_0229"/>
<keyword evidence="3" id="KW-0408">Iron</keyword>
<keyword evidence="4" id="KW-0411">Iron-sulfur</keyword>
<dbReference type="EMBL" id="CP001999">
    <property type="protein sequence ID" value="ADG91895.1"/>
    <property type="molecule type" value="Genomic_DNA"/>
</dbReference>
<dbReference type="HOGENOM" id="CLU_1233392_0_0_7"/>
<dbReference type="GO" id="GO:0051537">
    <property type="term" value="F:2 iron, 2 sulfur cluster binding"/>
    <property type="evidence" value="ECO:0007669"/>
    <property type="project" value="UniProtKB-KW"/>
</dbReference>
<dbReference type="SMART" id="SM00704">
    <property type="entry name" value="ZnF_CDGSH"/>
    <property type="match status" value="2"/>
</dbReference>
<gene>
    <name evidence="6" type="ordered locus">Arnit_0229</name>
</gene>
<dbReference type="GO" id="GO:0046872">
    <property type="term" value="F:metal ion binding"/>
    <property type="evidence" value="ECO:0007669"/>
    <property type="project" value="UniProtKB-KW"/>
</dbReference>
<dbReference type="Pfam" id="PF06902">
    <property type="entry name" value="Fer4_19"/>
    <property type="match status" value="1"/>
</dbReference>